<protein>
    <submittedName>
        <fullName evidence="8">BA75_00552T0</fullName>
    </submittedName>
</protein>
<feature type="transmembrane region" description="Helical" evidence="6">
    <location>
        <begin position="346"/>
        <end position="365"/>
    </location>
</feature>
<feature type="transmembrane region" description="Helical" evidence="6">
    <location>
        <begin position="521"/>
        <end position="540"/>
    </location>
</feature>
<dbReference type="AlphaFoldDB" id="A0A1B2J5C0"/>
<keyword evidence="5 6" id="KW-0472">Membrane</keyword>
<feature type="transmembrane region" description="Helical" evidence="6">
    <location>
        <begin position="442"/>
        <end position="465"/>
    </location>
</feature>
<reference evidence="8 9" key="1">
    <citation type="submission" date="2016-02" db="EMBL/GenBank/DDBJ databases">
        <title>Comparative genomic and transcriptomic foundation for Pichia pastoris.</title>
        <authorList>
            <person name="Love K.R."/>
            <person name="Shah K.A."/>
            <person name="Whittaker C.A."/>
            <person name="Wu J."/>
            <person name="Bartlett M.C."/>
            <person name="Ma D."/>
            <person name="Leeson R.L."/>
            <person name="Priest M."/>
            <person name="Young S.K."/>
            <person name="Love J.C."/>
        </authorList>
    </citation>
    <scope>NUCLEOTIDE SEQUENCE [LARGE SCALE GENOMIC DNA]</scope>
    <source>
        <strain evidence="8 9">ATCC 28485</strain>
    </source>
</reference>
<dbReference type="OrthoDB" id="6770063at2759"/>
<keyword evidence="9" id="KW-1185">Reference proteome</keyword>
<dbReference type="PROSITE" id="PS50850">
    <property type="entry name" value="MFS"/>
    <property type="match status" value="1"/>
</dbReference>
<evidence type="ECO:0000256" key="2">
    <source>
        <dbReference type="ARBA" id="ARBA00008335"/>
    </source>
</evidence>
<evidence type="ECO:0000259" key="7">
    <source>
        <dbReference type="PROSITE" id="PS50850"/>
    </source>
</evidence>
<dbReference type="InterPro" id="IPR011701">
    <property type="entry name" value="MFS"/>
</dbReference>
<comment type="subcellular location">
    <subcellularLocation>
        <location evidence="1">Membrane</location>
        <topology evidence="1">Multi-pass membrane protein</topology>
    </subcellularLocation>
</comment>
<dbReference type="Gene3D" id="1.20.1250.20">
    <property type="entry name" value="MFS general substrate transporter like domains"/>
    <property type="match status" value="1"/>
</dbReference>
<feature type="transmembrane region" description="Helical" evidence="6">
    <location>
        <begin position="377"/>
        <end position="396"/>
    </location>
</feature>
<keyword evidence="3 6" id="KW-0812">Transmembrane</keyword>
<feature type="transmembrane region" description="Helical" evidence="6">
    <location>
        <begin position="311"/>
        <end position="334"/>
    </location>
</feature>
<dbReference type="InterPro" id="IPR020846">
    <property type="entry name" value="MFS_dom"/>
</dbReference>
<proteinExistence type="inferred from homology"/>
<evidence type="ECO:0000256" key="5">
    <source>
        <dbReference type="ARBA" id="ARBA00023136"/>
    </source>
</evidence>
<evidence type="ECO:0000313" key="8">
    <source>
        <dbReference type="EMBL" id="ANZ73179.1"/>
    </source>
</evidence>
<feature type="domain" description="Major facilitator superfamily (MFS) profile" evidence="7">
    <location>
        <begin position="56"/>
        <end position="546"/>
    </location>
</feature>
<dbReference type="GO" id="GO:0015174">
    <property type="term" value="F:basic amino acid transmembrane transporter activity"/>
    <property type="evidence" value="ECO:0007669"/>
    <property type="project" value="TreeGrafter"/>
</dbReference>
<dbReference type="PANTHER" id="PTHR23501:SF81">
    <property type="entry name" value="VACUOLAR BASIC AMINO ACID TRANSPORTER 2"/>
    <property type="match status" value="1"/>
</dbReference>
<feature type="transmembrane region" description="Helical" evidence="6">
    <location>
        <begin position="87"/>
        <end position="108"/>
    </location>
</feature>
<feature type="transmembrane region" description="Helical" evidence="6">
    <location>
        <begin position="206"/>
        <end position="229"/>
    </location>
</feature>
<dbReference type="SUPFAM" id="SSF103473">
    <property type="entry name" value="MFS general substrate transporter"/>
    <property type="match status" value="1"/>
</dbReference>
<feature type="transmembrane region" description="Helical" evidence="6">
    <location>
        <begin position="178"/>
        <end position="200"/>
    </location>
</feature>
<sequence>MSVKSSETTPLITTTVVQSTSDNEVDKDAPVQFPVPAVGPDDEDISIWDIPNIFKIELALFTNVFVGSFEGTVTSSTYAIISNEFDAVNIGSIITIAYLITSTSFQPLYGSLSDVLGRRFMSFFAIGVFSVGSLFCGLARDIYTLFFFRAITGIGGAGIISMSTIINSDVIPRKKRGLFQSFQNIMLGTGSIIGASVGGLICDTIGWRWCFIILLPMSLLSLVLSYLYVSNPPHHLSGLKLSSVDIKGSVLLVVGLSLQLIALYSRTLRFFLFFLISSSVLLFYFIYDLSKNDPSTIKLIPWETINKLPQLLTLNFGFIVGFANFANIYVLPLLFQLVLNDSATKAGLRLAIPSFFTSVGALITGSVMHRNVNHLNWLIKLGFVILIFGTFLNSLINPDVKKYVNFIIIPNNIGLGIAYPASLFLYIFLFPNSLQASSTTTLLLARGVGQVWGMAGASVVVAHLVKFKLWHVLSEHKTDLDLTDSQIAEIIEKSSKSLTYVRHLPENIAVFVHGSYKAGLWGAQMVSIGVLVIGLLTSVFKDLSSKPGKKFVI</sequence>
<keyword evidence="4 6" id="KW-1133">Transmembrane helix</keyword>
<evidence type="ECO:0000313" key="9">
    <source>
        <dbReference type="Proteomes" id="UP000094565"/>
    </source>
</evidence>
<accession>A0A1B2J5C0</accession>
<feature type="transmembrane region" description="Helical" evidence="6">
    <location>
        <begin position="408"/>
        <end position="430"/>
    </location>
</feature>
<evidence type="ECO:0000256" key="4">
    <source>
        <dbReference type="ARBA" id="ARBA00022989"/>
    </source>
</evidence>
<dbReference type="PANTHER" id="PTHR23501">
    <property type="entry name" value="MAJOR FACILITATOR SUPERFAMILY"/>
    <property type="match status" value="1"/>
</dbReference>
<evidence type="ECO:0000256" key="1">
    <source>
        <dbReference type="ARBA" id="ARBA00004141"/>
    </source>
</evidence>
<dbReference type="GO" id="GO:0000329">
    <property type="term" value="C:fungal-type vacuole membrane"/>
    <property type="evidence" value="ECO:0007669"/>
    <property type="project" value="TreeGrafter"/>
</dbReference>
<dbReference type="Proteomes" id="UP000094565">
    <property type="component" value="Chromosome 1"/>
</dbReference>
<dbReference type="EMBL" id="CP014584">
    <property type="protein sequence ID" value="ANZ73179.1"/>
    <property type="molecule type" value="Genomic_DNA"/>
</dbReference>
<evidence type="ECO:0000256" key="6">
    <source>
        <dbReference type="SAM" id="Phobius"/>
    </source>
</evidence>
<feature type="transmembrane region" description="Helical" evidence="6">
    <location>
        <begin position="241"/>
        <end position="264"/>
    </location>
</feature>
<dbReference type="InterPro" id="IPR036259">
    <property type="entry name" value="MFS_trans_sf"/>
</dbReference>
<organism evidence="8 9">
    <name type="scientific">Komagataella pastoris</name>
    <name type="common">Yeast</name>
    <name type="synonym">Pichia pastoris</name>
    <dbReference type="NCBI Taxonomy" id="4922"/>
    <lineage>
        <taxon>Eukaryota</taxon>
        <taxon>Fungi</taxon>
        <taxon>Dikarya</taxon>
        <taxon>Ascomycota</taxon>
        <taxon>Saccharomycotina</taxon>
        <taxon>Pichiomycetes</taxon>
        <taxon>Pichiales</taxon>
        <taxon>Pichiaceae</taxon>
        <taxon>Komagataella</taxon>
    </lineage>
</organism>
<feature type="transmembrane region" description="Helical" evidence="6">
    <location>
        <begin position="270"/>
        <end position="290"/>
    </location>
</feature>
<dbReference type="Pfam" id="PF07690">
    <property type="entry name" value="MFS_1"/>
    <property type="match status" value="1"/>
</dbReference>
<evidence type="ECO:0000256" key="3">
    <source>
        <dbReference type="ARBA" id="ARBA00022692"/>
    </source>
</evidence>
<name>A0A1B2J5C0_PICPA</name>
<feature type="transmembrane region" description="Helical" evidence="6">
    <location>
        <begin position="146"/>
        <end position="166"/>
    </location>
</feature>
<feature type="transmembrane region" description="Helical" evidence="6">
    <location>
        <begin position="120"/>
        <end position="140"/>
    </location>
</feature>
<gene>
    <name evidence="8" type="primary">VBA2</name>
    <name evidence="8" type="ORF">ATY40_BA7500552</name>
</gene>
<comment type="similarity">
    <text evidence="2">Belongs to the major facilitator superfamily.</text>
</comment>